<dbReference type="Ensembl" id="ENSCLMT00005018918.1">
    <property type="protein sequence ID" value="ENSCLMP00005017908.1"/>
    <property type="gene ID" value="ENSCLMG00005009130.1"/>
</dbReference>
<feature type="region of interest" description="Disordered" evidence="6">
    <location>
        <begin position="1"/>
        <end position="24"/>
    </location>
</feature>
<dbReference type="GO" id="GO:0034499">
    <property type="term" value="P:late endosome to Golgi transport"/>
    <property type="evidence" value="ECO:0007669"/>
    <property type="project" value="TreeGrafter"/>
</dbReference>
<keyword evidence="4 5" id="KW-0175">Coiled coil</keyword>
<feature type="compositionally biased region" description="Polar residues" evidence="6">
    <location>
        <begin position="1298"/>
        <end position="1310"/>
    </location>
</feature>
<gene>
    <name evidence="8" type="primary">LOC117750134</name>
</gene>
<feature type="compositionally biased region" description="Low complexity" evidence="6">
    <location>
        <begin position="9"/>
        <end position="21"/>
    </location>
</feature>
<name>A0A8C2XF88_CYCLU</name>
<keyword evidence="2" id="KW-0963">Cytoplasm</keyword>
<proteinExistence type="predicted"/>
<evidence type="ECO:0000256" key="3">
    <source>
        <dbReference type="ARBA" id="ARBA00022553"/>
    </source>
</evidence>
<dbReference type="Gene3D" id="1.10.287.1490">
    <property type="match status" value="2"/>
</dbReference>
<feature type="compositionally biased region" description="Basic and acidic residues" evidence="6">
    <location>
        <begin position="624"/>
        <end position="666"/>
    </location>
</feature>
<feature type="region of interest" description="Disordered" evidence="6">
    <location>
        <begin position="854"/>
        <end position="882"/>
    </location>
</feature>
<feature type="region of interest" description="Disordered" evidence="6">
    <location>
        <begin position="1248"/>
        <end position="1276"/>
    </location>
</feature>
<dbReference type="PANTHER" id="PTHR18902">
    <property type="entry name" value="NUCLEAR MITOTIC APPARATUS PROTEIN 1-RELATED"/>
    <property type="match status" value="1"/>
</dbReference>
<keyword evidence="9" id="KW-1185">Reference proteome</keyword>
<dbReference type="GO" id="GO:0005794">
    <property type="term" value="C:Golgi apparatus"/>
    <property type="evidence" value="ECO:0007669"/>
    <property type="project" value="TreeGrafter"/>
</dbReference>
<evidence type="ECO:0000256" key="4">
    <source>
        <dbReference type="ARBA" id="ARBA00023054"/>
    </source>
</evidence>
<keyword evidence="3" id="KW-0597">Phosphoprotein</keyword>
<feature type="coiled-coil region" evidence="5">
    <location>
        <begin position="177"/>
        <end position="269"/>
    </location>
</feature>
<organism evidence="8 9">
    <name type="scientific">Cyclopterus lumpus</name>
    <name type="common">Lumpsucker</name>
    <dbReference type="NCBI Taxonomy" id="8103"/>
    <lineage>
        <taxon>Eukaryota</taxon>
        <taxon>Metazoa</taxon>
        <taxon>Chordata</taxon>
        <taxon>Craniata</taxon>
        <taxon>Vertebrata</taxon>
        <taxon>Euteleostomi</taxon>
        <taxon>Actinopterygii</taxon>
        <taxon>Neopterygii</taxon>
        <taxon>Teleostei</taxon>
        <taxon>Neoteleostei</taxon>
        <taxon>Acanthomorphata</taxon>
        <taxon>Eupercaria</taxon>
        <taxon>Perciformes</taxon>
        <taxon>Cottioidei</taxon>
        <taxon>Cottales</taxon>
        <taxon>Cyclopteridae</taxon>
        <taxon>Cyclopterus</taxon>
    </lineage>
</organism>
<feature type="coiled-coil region" evidence="5">
    <location>
        <begin position="1560"/>
        <end position="1587"/>
    </location>
</feature>
<feature type="region of interest" description="Disordered" evidence="6">
    <location>
        <begin position="735"/>
        <end position="762"/>
    </location>
</feature>
<dbReference type="GeneID" id="117750134"/>
<dbReference type="InterPro" id="IPR000237">
    <property type="entry name" value="GRIP_dom"/>
</dbReference>
<feature type="coiled-coil region" evidence="5">
    <location>
        <begin position="36"/>
        <end position="147"/>
    </location>
</feature>
<accession>A0A8C2XF88</accession>
<feature type="region of interest" description="Disordered" evidence="6">
    <location>
        <begin position="1443"/>
        <end position="1524"/>
    </location>
</feature>
<dbReference type="Pfam" id="PF16704">
    <property type="entry name" value="Rab_bind"/>
    <property type="match status" value="1"/>
</dbReference>
<feature type="compositionally biased region" description="Polar residues" evidence="6">
    <location>
        <begin position="1443"/>
        <end position="1460"/>
    </location>
</feature>
<feature type="region of interest" description="Disordered" evidence="6">
    <location>
        <begin position="376"/>
        <end position="423"/>
    </location>
</feature>
<dbReference type="RefSeq" id="XP_034417009.1">
    <property type="nucleotide sequence ID" value="XM_034561118.1"/>
</dbReference>
<evidence type="ECO:0000256" key="5">
    <source>
        <dbReference type="SAM" id="Coils"/>
    </source>
</evidence>
<dbReference type="SMART" id="SM00755">
    <property type="entry name" value="Grip"/>
    <property type="match status" value="1"/>
</dbReference>
<dbReference type="Proteomes" id="UP000694565">
    <property type="component" value="Unplaced"/>
</dbReference>
<evidence type="ECO:0000256" key="2">
    <source>
        <dbReference type="ARBA" id="ARBA00022490"/>
    </source>
</evidence>
<evidence type="ECO:0000256" key="6">
    <source>
        <dbReference type="SAM" id="MobiDB-lite"/>
    </source>
</evidence>
<sequence length="1659" mass="189539">MEDPGGTGAESAAPSPAGAAKSKLDTLSKDDLIKFAKKQMAVMQKMKGRCADLEREVGSLKEQSKNNNNGSDDSTLIQELTERMDALLLEKAETQQSLSLSRKDLEKAKQQAKGDLLMLQGELDRVREDHQREFKSLESRIEESNSKHQEEVAFFQKLLKEREESDRESGRERERAKESTEEVRLCLEAQLETLRAELEATHKLKAQGICELQESHQRELTETQQEVENLKEELAQKSLQHEDEMRALEEDCEIERERLLLLHEELTEQLALKDSYLQDVQEEDEDPARGSGIAKMLELSACSQGDSSHGDGDETETGRLRAALEELQSQSTMLQDELTLLSNVKSELEAELEKAKDEFQMEKEELEFKLNELQMNRESAPSDPAVIRDPDQQEVPGDFQQQSEAHKDGSESAISPVDQNPLNPEALRAQCDALIRERDSAVDECQHMRDILQGVETELGEKTTDFVIQYKAMKEQEVNTVRELQDQMEQLSQERDELLLRVTDGTEEKNTLMKNLQDLRLKLDGFAGEDQKLQSSVEEQTSLACELKQSVEELTRQNVEILSQLQVKENMTQELKEMVNTLTAERDEIQSQLQHSEEEMQKQNNDRTKEIDRMLQEKEKEALLHREENEKDLKSLKEREDEVQHLKEEREKMEESLKEERERRQETVSALELTIKDLSTEKTDLQRELEEASSGLSKAWETRELLGSKLASLEAQLEQETSEKNHLEAKLSSLAEEADQARPTTTALEENHPEVLKNSTEEVDELRARVDELEKEGGLLRSSLEEAQGVMGLEEAGKELQARIADLEQERSMLRNNLEEVVKDTEGLQKDLEEMKSFNEKFNEENKRLQAHISEMTQEKEEKKEEELERRMEKELKDQLTEKDSFVSQLRSEIAALQESAAQAASSEENTASEITKKIALLEKEHKEKDGKMNKIKAVAIKAKKELETSKKEVASLKKGVESLKAEREKVSSSMKDIIHGAEGYKNLQIDYDRQTEQLDKEREKVEEAERRMAELTKRLSSAVTQTEALSSEKENLLACIETARSTVRQLEAQNQELQRQSTSLDRDLLTERAMKEQKIKDLSSATKEVEELTAQLRKQQQQSQQTAQELEQLRKGAQQSSLLDMEMADYERLVKELNAKLLDRDECAEKLKAQINNLTQKEDALKQEIEDLKSQLDQGEEKTSKMKQLLVKTKKDLADAKMQESSLLMLQASLKGELEANQQQLENSKIEVCKLTGERHRLQEQLRSTLEQQQRTNSSLQQRLNSLQQERDDAKTELMSTAGEFDGYKVRVHNVLKQQKSKTTAQSEGDSSKLEREQLSSQVEQLRSRLAESQQSLQSSTAELQQLQTEHDTLLERHNKILQETVSKEAELRERLLSVQSENVALRLDVSQAQKDLSSQVEAQRHIYREQLRKLQDDHRATVETLQGQLTRVEEQLFHLQSQNSSVAIQSGRKSLTSDAQRRNTDQNQAGLGMMLLSDPRSMAREEGEGMETTETENPSPALSPLPSLEQLLTSPDPKQEPFVWTVEPTKDELSLKLSTATRGMEHMNSLLHETEATNAVLMEQITLLKSEVRRLERNQEREKSVANLEYLKNVLLQFIFLQSGSERQALLPVIHTMLQLSPEEKSKLAAIAQGEEEGSGSRGSGWSSYLHSWSGIR</sequence>
<dbReference type="OrthoDB" id="1926336at2759"/>
<dbReference type="GeneTree" id="ENSGT00950000183078"/>
<dbReference type="FunFam" id="1.10.220.60:FF:000003">
    <property type="entry name" value="GRIP and coiled-coil domain-containing protein 2"/>
    <property type="match status" value="1"/>
</dbReference>
<feature type="coiled-coil region" evidence="5">
    <location>
        <begin position="474"/>
        <end position="508"/>
    </location>
</feature>
<feature type="region of interest" description="Disordered" evidence="6">
    <location>
        <begin position="1298"/>
        <end position="1320"/>
    </location>
</feature>
<dbReference type="InterPro" id="IPR032023">
    <property type="entry name" value="GCC2_Rab_bind"/>
</dbReference>
<evidence type="ECO:0000313" key="8">
    <source>
        <dbReference type="Ensembl" id="ENSCLMP00005017908.1"/>
    </source>
</evidence>
<reference evidence="8" key="1">
    <citation type="submission" date="2025-08" db="UniProtKB">
        <authorList>
            <consortium name="Ensembl"/>
        </authorList>
    </citation>
    <scope>IDENTIFICATION</scope>
</reference>
<dbReference type="PANTHER" id="PTHR18902:SF25">
    <property type="entry name" value="GRIP AND COILED-COIL DOMAIN-CONTAINING PROTEIN 2"/>
    <property type="match status" value="1"/>
</dbReference>
<feature type="compositionally biased region" description="Polar residues" evidence="6">
    <location>
        <begin position="1248"/>
        <end position="1257"/>
    </location>
</feature>
<dbReference type="Gene3D" id="1.10.220.60">
    <property type="entry name" value="GRIP domain"/>
    <property type="match status" value="1"/>
</dbReference>
<feature type="domain" description="GRIP" evidence="7">
    <location>
        <begin position="1583"/>
        <end position="1633"/>
    </location>
</feature>
<feature type="region of interest" description="Disordered" evidence="6">
    <location>
        <begin position="624"/>
        <end position="668"/>
    </location>
</feature>
<comment type="subcellular location">
    <subcellularLocation>
        <location evidence="1">Cytoplasm</location>
    </subcellularLocation>
</comment>
<feature type="compositionally biased region" description="Basic and acidic residues" evidence="6">
    <location>
        <begin position="857"/>
        <end position="882"/>
    </location>
</feature>
<reference evidence="8" key="2">
    <citation type="submission" date="2025-09" db="UniProtKB">
        <authorList>
            <consortium name="Ensembl"/>
        </authorList>
    </citation>
    <scope>IDENTIFICATION</scope>
</reference>
<feature type="compositionally biased region" description="Low complexity" evidence="6">
    <location>
        <begin position="1497"/>
        <end position="1517"/>
    </location>
</feature>
<dbReference type="InterPro" id="IPR051841">
    <property type="entry name" value="MT-Golgi_org_protein"/>
</dbReference>
<dbReference type="PROSITE" id="PS50913">
    <property type="entry name" value="GRIP"/>
    <property type="match status" value="1"/>
</dbReference>
<feature type="compositionally biased region" description="Low complexity" evidence="6">
    <location>
        <begin position="1258"/>
        <end position="1269"/>
    </location>
</feature>
<dbReference type="Pfam" id="PF01465">
    <property type="entry name" value="GRIP"/>
    <property type="match status" value="1"/>
</dbReference>
<protein>
    <submittedName>
        <fullName evidence="8">GRIP and coiled-coil domain containing 2</fullName>
    </submittedName>
</protein>
<evidence type="ECO:0000313" key="9">
    <source>
        <dbReference type="Proteomes" id="UP000694565"/>
    </source>
</evidence>
<feature type="coiled-coil region" evidence="5">
    <location>
        <begin position="324"/>
        <end position="376"/>
    </location>
</feature>
<evidence type="ECO:0000259" key="7">
    <source>
        <dbReference type="PROSITE" id="PS50913"/>
    </source>
</evidence>
<evidence type="ECO:0000256" key="1">
    <source>
        <dbReference type="ARBA" id="ARBA00004496"/>
    </source>
</evidence>